<dbReference type="SFLD" id="SFLDG01082">
    <property type="entry name" value="B12-binding_domain_containing"/>
    <property type="match status" value="1"/>
</dbReference>
<dbReference type="PROSITE" id="PS01278">
    <property type="entry name" value="MTTASE_RADICAL"/>
    <property type="match status" value="1"/>
</dbReference>
<dbReference type="SFLD" id="SFLDS00029">
    <property type="entry name" value="Radical_SAM"/>
    <property type="match status" value="1"/>
</dbReference>
<keyword evidence="2 8" id="KW-0963">Cytoplasm</keyword>
<feature type="domain" description="MTTase N-terminal" evidence="9">
    <location>
        <begin position="5"/>
        <end position="121"/>
    </location>
</feature>
<dbReference type="EMBL" id="CP117811">
    <property type="protein sequence ID" value="WDE95318.1"/>
    <property type="molecule type" value="Genomic_DNA"/>
</dbReference>
<keyword evidence="11" id="KW-0689">Ribosomal protein</keyword>
<evidence type="ECO:0000313" key="11">
    <source>
        <dbReference type="EMBL" id="WDE95318.1"/>
    </source>
</evidence>
<proteinExistence type="inferred from homology"/>
<dbReference type="GO" id="GO:0005840">
    <property type="term" value="C:ribosome"/>
    <property type="evidence" value="ECO:0007669"/>
    <property type="project" value="UniProtKB-KW"/>
</dbReference>
<dbReference type="SFLD" id="SFLDG01061">
    <property type="entry name" value="methylthiotransferase"/>
    <property type="match status" value="1"/>
</dbReference>
<name>A0ABY7VQ27_9BACT</name>
<feature type="binding site" evidence="8">
    <location>
        <position position="84"/>
    </location>
    <ligand>
        <name>[4Fe-4S] cluster</name>
        <dbReference type="ChEBI" id="CHEBI:49883"/>
        <label>1</label>
    </ligand>
</feature>
<keyword evidence="11" id="KW-0687">Ribonucleoprotein</keyword>
<dbReference type="InterPro" id="IPR012340">
    <property type="entry name" value="NA-bd_OB-fold"/>
</dbReference>
<feature type="binding site" evidence="8">
    <location>
        <position position="162"/>
    </location>
    <ligand>
        <name>[4Fe-4S] cluster</name>
        <dbReference type="ChEBI" id="CHEBI:49883"/>
        <label>2</label>
        <note>4Fe-4S-S-AdoMet</note>
    </ligand>
</feature>
<dbReference type="InterPro" id="IPR020612">
    <property type="entry name" value="Methylthiotransferase_CS"/>
</dbReference>
<dbReference type="RefSeq" id="WP_274148768.1">
    <property type="nucleotide sequence ID" value="NZ_CP117811.1"/>
</dbReference>
<dbReference type="InterPro" id="IPR006638">
    <property type="entry name" value="Elp3/MiaA/NifB-like_rSAM"/>
</dbReference>
<evidence type="ECO:0000256" key="8">
    <source>
        <dbReference type="HAMAP-Rule" id="MF_01865"/>
    </source>
</evidence>
<dbReference type="InterPro" id="IPR002792">
    <property type="entry name" value="TRAM_dom"/>
</dbReference>
<keyword evidence="12" id="KW-1185">Reference proteome</keyword>
<comment type="function">
    <text evidence="8">Catalyzes the methylthiolation of an aspartic acid residue of ribosomal protein uS12.</text>
</comment>
<dbReference type="HAMAP" id="MF_01865">
    <property type="entry name" value="MTTase_RimO"/>
    <property type="match status" value="1"/>
</dbReference>
<dbReference type="SFLD" id="SFLDF00274">
    <property type="entry name" value="ribosomal_protein_S12_methylth"/>
    <property type="match status" value="1"/>
</dbReference>
<keyword evidence="3 8" id="KW-0808">Transferase</keyword>
<dbReference type="InterPro" id="IPR023404">
    <property type="entry name" value="rSAM_horseshoe"/>
</dbReference>
<dbReference type="InterPro" id="IPR013848">
    <property type="entry name" value="Methylthiotransferase_N"/>
</dbReference>
<feature type="domain" description="Radical SAM core" evidence="10">
    <location>
        <begin position="148"/>
        <end position="379"/>
    </location>
</feature>
<dbReference type="EC" id="2.8.4.4" evidence="8"/>
<dbReference type="InterPro" id="IPR005839">
    <property type="entry name" value="Methylthiotransferase"/>
</dbReference>
<dbReference type="Pfam" id="PF04055">
    <property type="entry name" value="Radical_SAM"/>
    <property type="match status" value="1"/>
</dbReference>
<dbReference type="Pfam" id="PF18693">
    <property type="entry name" value="TRAM_2"/>
    <property type="match status" value="1"/>
</dbReference>
<organism evidence="11 12">
    <name type="scientific">Lentisphaera profundi</name>
    <dbReference type="NCBI Taxonomy" id="1658616"/>
    <lineage>
        <taxon>Bacteria</taxon>
        <taxon>Pseudomonadati</taxon>
        <taxon>Lentisphaerota</taxon>
        <taxon>Lentisphaeria</taxon>
        <taxon>Lentisphaerales</taxon>
        <taxon>Lentisphaeraceae</taxon>
        <taxon>Lentisphaera</taxon>
    </lineage>
</organism>
<dbReference type="NCBIfam" id="TIGR01125">
    <property type="entry name" value="30S ribosomal protein S12 methylthiotransferase RimO"/>
    <property type="match status" value="1"/>
</dbReference>
<dbReference type="PROSITE" id="PS51449">
    <property type="entry name" value="MTTASE_N"/>
    <property type="match status" value="1"/>
</dbReference>
<dbReference type="PANTHER" id="PTHR43837:SF1">
    <property type="entry name" value="RIBOSOMAL PROTEIN US12 METHYLTHIOTRANSFERASE RIMO"/>
    <property type="match status" value="1"/>
</dbReference>
<dbReference type="Gene3D" id="3.40.50.12160">
    <property type="entry name" value="Methylthiotransferase, N-terminal domain"/>
    <property type="match status" value="1"/>
</dbReference>
<dbReference type="InterPro" id="IPR007197">
    <property type="entry name" value="rSAM"/>
</dbReference>
<feature type="binding site" evidence="8">
    <location>
        <position position="166"/>
    </location>
    <ligand>
        <name>[4Fe-4S] cluster</name>
        <dbReference type="ChEBI" id="CHEBI:49883"/>
        <label>2</label>
        <note>4Fe-4S-S-AdoMet</note>
    </ligand>
</feature>
<keyword evidence="7 8" id="KW-0411">Iron-sulfur</keyword>
<dbReference type="GO" id="GO:0103039">
    <property type="term" value="F:protein methylthiotransferase activity"/>
    <property type="evidence" value="ECO:0007669"/>
    <property type="project" value="UniProtKB-EC"/>
</dbReference>
<sequence>MPKTAKICVSSLGCAKNLVDTEVMLGSMAKSGVMITGDLDDADIFVVNTCSFIEGARQESNAAIMDAITWKKKRKSRKVVVAGCLPQRSPEETKKNHPDVDLFLGLDDVASIGTMVNNLLRKMPSINTIQKDDLPVYLYDENTPRLLVTPAHYAYIKISEGCNHKCSFCAIPTFRGKLRSRTIQSIVKEAQALLNSGVREIILVSQDSTGYGSDLKDESNTAELLKALDKLDCDEYWVRLLYLYPTTVTDELIDTFAKSKHIAKYIDMPLQHGADKVLKSMRRGITRKRTEILLDKFRKAMPGVVMRTTLLVGHPGEEEAEFDQLVDFVKEQQFDRLGVFTYSHEENTHAKSLEDFADPETSAARKDKIMAIQQDISYEKNQRFADQDLRVIVDEAFLKTDIDTSDERFDEAVMEEEGIYYVLSRTEGDAPDVDNLVHFSADESILKQQFVTVHIEEATDYDLYGTLVK</sequence>
<dbReference type="CDD" id="cd01335">
    <property type="entry name" value="Radical_SAM"/>
    <property type="match status" value="1"/>
</dbReference>
<dbReference type="PROSITE" id="PS51918">
    <property type="entry name" value="RADICAL_SAM"/>
    <property type="match status" value="1"/>
</dbReference>
<feature type="binding site" evidence="8">
    <location>
        <position position="14"/>
    </location>
    <ligand>
        <name>[4Fe-4S] cluster</name>
        <dbReference type="ChEBI" id="CHEBI:49883"/>
        <label>1</label>
    </ligand>
</feature>
<dbReference type="InterPro" id="IPR005840">
    <property type="entry name" value="Ribosomal_uS12_MeSTrfase_RimO"/>
</dbReference>
<dbReference type="NCBIfam" id="TIGR00089">
    <property type="entry name" value="MiaB/RimO family radical SAM methylthiotransferase"/>
    <property type="match status" value="1"/>
</dbReference>
<keyword evidence="4 8" id="KW-0949">S-adenosyl-L-methionine</keyword>
<keyword evidence="5 8" id="KW-0479">Metal-binding</keyword>
<evidence type="ECO:0000256" key="4">
    <source>
        <dbReference type="ARBA" id="ARBA00022691"/>
    </source>
</evidence>
<evidence type="ECO:0000256" key="1">
    <source>
        <dbReference type="ARBA" id="ARBA00022485"/>
    </source>
</evidence>
<dbReference type="Pfam" id="PF00919">
    <property type="entry name" value="UPF0004"/>
    <property type="match status" value="1"/>
</dbReference>
<evidence type="ECO:0000259" key="10">
    <source>
        <dbReference type="PROSITE" id="PS51918"/>
    </source>
</evidence>
<evidence type="ECO:0000313" key="12">
    <source>
        <dbReference type="Proteomes" id="UP001214250"/>
    </source>
</evidence>
<evidence type="ECO:0000256" key="6">
    <source>
        <dbReference type="ARBA" id="ARBA00023004"/>
    </source>
</evidence>
<dbReference type="Proteomes" id="UP001214250">
    <property type="component" value="Chromosome 1"/>
</dbReference>
<evidence type="ECO:0000256" key="2">
    <source>
        <dbReference type="ARBA" id="ARBA00022490"/>
    </source>
</evidence>
<dbReference type="SUPFAM" id="SSF102114">
    <property type="entry name" value="Radical SAM enzymes"/>
    <property type="match status" value="1"/>
</dbReference>
<feature type="binding site" evidence="8">
    <location>
        <position position="50"/>
    </location>
    <ligand>
        <name>[4Fe-4S] cluster</name>
        <dbReference type="ChEBI" id="CHEBI:49883"/>
        <label>1</label>
    </ligand>
</feature>
<dbReference type="SMART" id="SM00729">
    <property type="entry name" value="Elp3"/>
    <property type="match status" value="1"/>
</dbReference>
<comment type="cofactor">
    <cofactor evidence="8">
        <name>[4Fe-4S] cluster</name>
        <dbReference type="ChEBI" id="CHEBI:49883"/>
    </cofactor>
    <text evidence="8">Binds 2 [4Fe-4S] clusters. One cluster is coordinated with 3 cysteines and an exchangeable S-adenosyl-L-methionine.</text>
</comment>
<evidence type="ECO:0000256" key="7">
    <source>
        <dbReference type="ARBA" id="ARBA00023014"/>
    </source>
</evidence>
<gene>
    <name evidence="8 11" type="primary">rimO</name>
    <name evidence="11" type="ORF">PQO03_06240</name>
</gene>
<dbReference type="Gene3D" id="2.40.50.140">
    <property type="entry name" value="Nucleic acid-binding proteins"/>
    <property type="match status" value="1"/>
</dbReference>
<comment type="subcellular location">
    <subcellularLocation>
        <location evidence="8">Cytoplasm</location>
    </subcellularLocation>
</comment>
<evidence type="ECO:0000259" key="9">
    <source>
        <dbReference type="PROSITE" id="PS51449"/>
    </source>
</evidence>
<dbReference type="InterPro" id="IPR038135">
    <property type="entry name" value="Methylthiotransferase_N_sf"/>
</dbReference>
<accession>A0ABY7VQ27</accession>
<feature type="binding site" evidence="8">
    <location>
        <position position="169"/>
    </location>
    <ligand>
        <name>[4Fe-4S] cluster</name>
        <dbReference type="ChEBI" id="CHEBI:49883"/>
        <label>2</label>
        <note>4Fe-4S-S-AdoMet</note>
    </ligand>
</feature>
<comment type="similarity">
    <text evidence="8">Belongs to the methylthiotransferase family. RimO subfamily.</text>
</comment>
<protein>
    <recommendedName>
        <fullName evidence="8">Ribosomal protein uS12 methylthiotransferase RimO</fullName>
        <shortName evidence="8">uS12 MTTase</shortName>
        <shortName evidence="8">uS12 methylthiotransferase</shortName>
        <ecNumber evidence="8">2.8.4.4</ecNumber>
    </recommendedName>
    <alternativeName>
        <fullName evidence="8">Ribosomal protein uS12 (aspartate-C(3))-methylthiotransferase</fullName>
    </alternativeName>
    <alternativeName>
        <fullName evidence="8">Ribosome maturation factor RimO</fullName>
    </alternativeName>
</protein>
<comment type="catalytic activity">
    <reaction evidence="8">
        <text>L-aspartate(89)-[ribosomal protein uS12]-hydrogen + (sulfur carrier)-SH + AH2 + 2 S-adenosyl-L-methionine = 3-methylsulfanyl-L-aspartate(89)-[ribosomal protein uS12]-hydrogen + (sulfur carrier)-H + 5'-deoxyadenosine + L-methionine + A + S-adenosyl-L-homocysteine + 2 H(+)</text>
        <dbReference type="Rhea" id="RHEA:37087"/>
        <dbReference type="Rhea" id="RHEA-COMP:10460"/>
        <dbReference type="Rhea" id="RHEA-COMP:10461"/>
        <dbReference type="Rhea" id="RHEA-COMP:14737"/>
        <dbReference type="Rhea" id="RHEA-COMP:14739"/>
        <dbReference type="ChEBI" id="CHEBI:13193"/>
        <dbReference type="ChEBI" id="CHEBI:15378"/>
        <dbReference type="ChEBI" id="CHEBI:17319"/>
        <dbReference type="ChEBI" id="CHEBI:17499"/>
        <dbReference type="ChEBI" id="CHEBI:29917"/>
        <dbReference type="ChEBI" id="CHEBI:29961"/>
        <dbReference type="ChEBI" id="CHEBI:57844"/>
        <dbReference type="ChEBI" id="CHEBI:57856"/>
        <dbReference type="ChEBI" id="CHEBI:59789"/>
        <dbReference type="ChEBI" id="CHEBI:64428"/>
        <dbReference type="ChEBI" id="CHEBI:73599"/>
        <dbReference type="EC" id="2.8.4.4"/>
    </reaction>
</comment>
<dbReference type="PANTHER" id="PTHR43837">
    <property type="entry name" value="RIBOSOMAL PROTEIN S12 METHYLTHIOTRANSFERASE RIMO"/>
    <property type="match status" value="1"/>
</dbReference>
<evidence type="ECO:0000256" key="5">
    <source>
        <dbReference type="ARBA" id="ARBA00022723"/>
    </source>
</evidence>
<dbReference type="Gene3D" id="3.80.30.20">
    <property type="entry name" value="tm_1862 like domain"/>
    <property type="match status" value="1"/>
</dbReference>
<reference evidence="11 12" key="1">
    <citation type="submission" date="2023-02" db="EMBL/GenBank/DDBJ databases">
        <title>Genome sequence of Lentisphaera profundi SAORIC-696.</title>
        <authorList>
            <person name="Kim e."/>
            <person name="Cho J.-C."/>
            <person name="Choi A."/>
            <person name="Kang I."/>
        </authorList>
    </citation>
    <scope>NUCLEOTIDE SEQUENCE [LARGE SCALE GENOMIC DNA]</scope>
    <source>
        <strain evidence="11 12">SAORIC-696</strain>
    </source>
</reference>
<keyword evidence="6 8" id="KW-0408">Iron</keyword>
<keyword evidence="1 8" id="KW-0004">4Fe-4S</keyword>
<dbReference type="InterPro" id="IPR058240">
    <property type="entry name" value="rSAM_sf"/>
</dbReference>
<evidence type="ECO:0000256" key="3">
    <source>
        <dbReference type="ARBA" id="ARBA00022679"/>
    </source>
</evidence>